<evidence type="ECO:0000313" key="3">
    <source>
        <dbReference type="Proteomes" id="UP000244336"/>
    </source>
</evidence>
<dbReference type="Proteomes" id="UP000244336">
    <property type="component" value="Chromosome 3"/>
</dbReference>
<organism evidence="2 3">
    <name type="scientific">Panicum hallii var. hallii</name>
    <dbReference type="NCBI Taxonomy" id="1504633"/>
    <lineage>
        <taxon>Eukaryota</taxon>
        <taxon>Viridiplantae</taxon>
        <taxon>Streptophyta</taxon>
        <taxon>Embryophyta</taxon>
        <taxon>Tracheophyta</taxon>
        <taxon>Spermatophyta</taxon>
        <taxon>Magnoliopsida</taxon>
        <taxon>Liliopsida</taxon>
        <taxon>Poales</taxon>
        <taxon>Poaceae</taxon>
        <taxon>PACMAD clade</taxon>
        <taxon>Panicoideae</taxon>
        <taxon>Panicodae</taxon>
        <taxon>Paniceae</taxon>
        <taxon>Panicinae</taxon>
        <taxon>Panicum</taxon>
        <taxon>Panicum sect. Panicum</taxon>
    </lineage>
</organism>
<dbReference type="AlphaFoldDB" id="A0A2T7EHA0"/>
<feature type="region of interest" description="Disordered" evidence="1">
    <location>
        <begin position="1"/>
        <end position="48"/>
    </location>
</feature>
<gene>
    <name evidence="2" type="ORF">GQ55_3G415900</name>
</gene>
<reference evidence="2 3" key="1">
    <citation type="submission" date="2018-04" db="EMBL/GenBank/DDBJ databases">
        <title>WGS assembly of Panicum hallii var. hallii HAL2.</title>
        <authorList>
            <person name="Lovell J."/>
            <person name="Jenkins J."/>
            <person name="Lowry D."/>
            <person name="Mamidi S."/>
            <person name="Sreedasyam A."/>
            <person name="Weng X."/>
            <person name="Barry K."/>
            <person name="Bonette J."/>
            <person name="Campitelli B."/>
            <person name="Daum C."/>
            <person name="Gordon S."/>
            <person name="Gould B."/>
            <person name="Lipzen A."/>
            <person name="MacQueen A."/>
            <person name="Palacio-Mejia J."/>
            <person name="Plott C."/>
            <person name="Shakirov E."/>
            <person name="Shu S."/>
            <person name="Yoshinaga Y."/>
            <person name="Zane M."/>
            <person name="Rokhsar D."/>
            <person name="Grimwood J."/>
            <person name="Schmutz J."/>
            <person name="Juenger T."/>
        </authorList>
    </citation>
    <scope>NUCLEOTIDE SEQUENCE [LARGE SCALE GENOMIC DNA]</scope>
    <source>
        <strain evidence="3">cv. HAL2</strain>
    </source>
</reference>
<dbReference type="EMBL" id="CM009751">
    <property type="protein sequence ID" value="PUZ67206.1"/>
    <property type="molecule type" value="Genomic_DNA"/>
</dbReference>
<dbReference type="PANTHER" id="PTHR33207">
    <property type="entry name" value="F-BOX DOMAIN CONTAINING PROTEIN-RELATED"/>
    <property type="match status" value="1"/>
</dbReference>
<dbReference type="Gramene" id="PUZ67206">
    <property type="protein sequence ID" value="PUZ67206"/>
    <property type="gene ID" value="GQ55_3G415900"/>
</dbReference>
<accession>A0A2T7EHA0</accession>
<keyword evidence="3" id="KW-1185">Reference proteome</keyword>
<proteinExistence type="predicted"/>
<evidence type="ECO:0000256" key="1">
    <source>
        <dbReference type="SAM" id="MobiDB-lite"/>
    </source>
</evidence>
<protein>
    <recommendedName>
        <fullName evidence="4">DUF1618 domain-containing protein</fullName>
    </recommendedName>
</protein>
<name>A0A2T7EHA0_9POAL</name>
<evidence type="ECO:0000313" key="2">
    <source>
        <dbReference type="EMBL" id="PUZ67206.1"/>
    </source>
</evidence>
<sequence length="371" mass="40273">MARWRPERGGGGGADRGTRRVGGIEIGCGEDGRDPHPPAPPLPRSPHPRARTAFVAAARTTSPPPAARFSLDFLWRAPGGEGVVDPWFWRIQDSRGGLLLWAFEEREDCSPTWRMHMVVCDPLARRYRVIPPMVRSGRYHLHSGPFLLDGGGGGGGLSSFRVTCVVYDRRAAAAAPRSPRRRGGGAWRGHSMGWERMRDFMGRTRASLFWHAGGGAVEALDRTTGEVSCSELPRAEGLDERAAALKVTAGGDGEARVLGLLAAAAGVVLKVFALPRGSGEWALEKTIELAVVARGPPGYRPSCFSGEPAQWMINVTDTALVAVWRRGERWAYRLDIDTAEAEVVPDEDGWDVAFPCELPWPPILHHLAAGV</sequence>
<evidence type="ECO:0008006" key="4">
    <source>
        <dbReference type="Google" id="ProtNLM"/>
    </source>
</evidence>
<dbReference type="OrthoDB" id="615024at2759"/>